<feature type="compositionally biased region" description="Basic and acidic residues" evidence="2">
    <location>
        <begin position="2352"/>
        <end position="2362"/>
    </location>
</feature>
<feature type="compositionally biased region" description="Basic and acidic residues" evidence="2">
    <location>
        <begin position="773"/>
        <end position="784"/>
    </location>
</feature>
<feature type="compositionally biased region" description="Polar residues" evidence="2">
    <location>
        <begin position="2341"/>
        <end position="2351"/>
    </location>
</feature>
<feature type="domain" description="PH" evidence="3">
    <location>
        <begin position="41"/>
        <end position="147"/>
    </location>
</feature>
<feature type="coiled-coil region" evidence="1">
    <location>
        <begin position="2378"/>
        <end position="2490"/>
    </location>
</feature>
<feature type="coiled-coil region" evidence="1">
    <location>
        <begin position="2195"/>
        <end position="2244"/>
    </location>
</feature>
<feature type="coiled-coil region" evidence="1">
    <location>
        <begin position="814"/>
        <end position="1211"/>
    </location>
</feature>
<dbReference type="FunFam" id="2.30.29.30:FF:000286">
    <property type="entry name" value="PH-protein kinase domain containing protein"/>
    <property type="match status" value="1"/>
</dbReference>
<keyword evidence="1" id="KW-0175">Coiled coil</keyword>
<proteinExistence type="predicted"/>
<dbReference type="Pfam" id="PF00169">
    <property type="entry name" value="PH"/>
    <property type="match status" value="2"/>
</dbReference>
<feature type="compositionally biased region" description="Low complexity" evidence="2">
    <location>
        <begin position="657"/>
        <end position="671"/>
    </location>
</feature>
<dbReference type="EMBL" id="JBJQND010000005">
    <property type="protein sequence ID" value="KAL3876264.1"/>
    <property type="molecule type" value="Genomic_DNA"/>
</dbReference>
<evidence type="ECO:0000256" key="2">
    <source>
        <dbReference type="SAM" id="MobiDB-lite"/>
    </source>
</evidence>
<evidence type="ECO:0000259" key="3">
    <source>
        <dbReference type="PROSITE" id="PS50003"/>
    </source>
</evidence>
<accession>A0ABD3WQK1</accession>
<feature type="region of interest" description="Disordered" evidence="2">
    <location>
        <begin position="387"/>
        <end position="448"/>
    </location>
</feature>
<name>A0ABD3WQK1_SINWO</name>
<feature type="compositionally biased region" description="Polar residues" evidence="2">
    <location>
        <begin position="309"/>
        <end position="318"/>
    </location>
</feature>
<evidence type="ECO:0000313" key="5">
    <source>
        <dbReference type="Proteomes" id="UP001634394"/>
    </source>
</evidence>
<feature type="region of interest" description="Disordered" evidence="2">
    <location>
        <begin position="2341"/>
        <end position="2362"/>
    </location>
</feature>
<feature type="compositionally biased region" description="Polar residues" evidence="2">
    <location>
        <begin position="583"/>
        <end position="595"/>
    </location>
</feature>
<feature type="compositionally biased region" description="Basic and acidic residues" evidence="2">
    <location>
        <begin position="416"/>
        <end position="428"/>
    </location>
</feature>
<feature type="compositionally biased region" description="Low complexity" evidence="2">
    <location>
        <begin position="2690"/>
        <end position="2701"/>
    </location>
</feature>
<dbReference type="InterPro" id="IPR052223">
    <property type="entry name" value="Actin_Cytoskeleton_Reg"/>
</dbReference>
<dbReference type="PANTHER" id="PTHR17271">
    <property type="entry name" value="PLECKSTRIN HOMOLOGY PH DOMAIN-CONTAINING PROTEIN"/>
    <property type="match status" value="1"/>
</dbReference>
<dbReference type="Gene3D" id="2.30.29.30">
    <property type="entry name" value="Pleckstrin-homology domain (PH domain)/Phosphotyrosine-binding domain (PTB)"/>
    <property type="match status" value="2"/>
</dbReference>
<feature type="compositionally biased region" description="Basic and acidic residues" evidence="2">
    <location>
        <begin position="2630"/>
        <end position="2643"/>
    </location>
</feature>
<dbReference type="Proteomes" id="UP001634394">
    <property type="component" value="Unassembled WGS sequence"/>
</dbReference>
<feature type="compositionally biased region" description="Polar residues" evidence="2">
    <location>
        <begin position="672"/>
        <end position="685"/>
    </location>
</feature>
<dbReference type="InterPro" id="IPR001849">
    <property type="entry name" value="PH_domain"/>
</dbReference>
<feature type="compositionally biased region" description="Basic residues" evidence="2">
    <location>
        <begin position="2613"/>
        <end position="2622"/>
    </location>
</feature>
<feature type="compositionally biased region" description="Low complexity" evidence="2">
    <location>
        <begin position="322"/>
        <end position="334"/>
    </location>
</feature>
<reference evidence="4 5" key="1">
    <citation type="submission" date="2024-11" db="EMBL/GenBank/DDBJ databases">
        <title>Chromosome-level genome assembly of the freshwater bivalve Anodonta woodiana.</title>
        <authorList>
            <person name="Chen X."/>
        </authorList>
    </citation>
    <scope>NUCLEOTIDE SEQUENCE [LARGE SCALE GENOMIC DNA]</scope>
    <source>
        <strain evidence="4">MN2024</strain>
        <tissue evidence="4">Gills</tissue>
    </source>
</reference>
<sequence length="2701" mass="307601">MASKCRKFEPNIFNKTKCQNCFSAKEQHSAEALENNKASRKISKCGYLFVAPDYDFSNPLDKSKRWQRRFFVLYDDGELTYSVDENPDTVPQGTIDMNKCTDVKDAEAKTTHSNSMSVITPEKTIYIKANSKEELQWWYCILSVFPDESMTTIAATTRKSSHNNNDTSSKENFGYNIIHASSSSNVSTASTTEESEIKGRFEVEKVKGKDQPFATYRGVRSMKHKTDKHYQEGLRKSSSLHDLSSENKELSDLASSRFLSQSGDGLNMEGPLAYSDGATLLSGMDNNNPYATLPRRTWQSLAGISKSSAPLQLSNGQDSVDHSSTSSLSSQRSGSFEDKSVVKARTASEKSRLHRERSVSLKNFPNHLSLPKISSSVAAISVDRLGHPDQTSARNDVVDGHASSGGAQAGSQNETDELKMAKSTEMHVNRTTPSPPSPSKTPTSPGTKFEDLMYMKKGWLIKMGTSEKDWKKHWFVLTGNSLRYYKDAKAEEGGTLDGRIDLSSCYDIAELNIPRNYGFRIKTGNGEYVLSAMTSGIRNNWMKAIRLCMDLQSGVKKNLVHGSNAESTSTIPTPRTIDDLDLESSTNSQLSTGNPEKSRTLRDLTKPVRRHYSDVNPSNVGKLFSLKDMSSNDVLLSQSAILSLPTEQHLEQAVANTSESIESQSTSSSKSGNYPSTSSQETFWSSTTGLPMRRYVEGSDSLISSRQSAESLPKPGGRSGGEKSEDEEERMRRAKSPSTKIKERSRTKTPKLHSPPPEQKDPYNFRMSIPGERVGEDHDSVHSEDMDEEPYDDGHIEADDLGATASSGADVTLVDLLENEVVSLKDRLETTQQELVKMHDANRDLTNKLQTVVREKDTSQIPILKRQLKESKDTIQRQKSEIDGLKSKLDMSNSKLTGTEKALSEALRDLKQEKDRFVKASNDWSKKVRTLESQTKEAIHKMERHRDNLMIKEKECRRMENELKADQNKLRDYEREILKLKAVEQEYRQAKERLDDLDRHVSALKIELSEKDVQFKKMESDYEQQIRDMIQEYTKERDDMEHHLEDTKKKLMEAQRKTTMSDSLTCNITDIMREKDDIIAQLEEKMIENDRKMVELTEELTAEVEENSELQHNVEILQKERDNIQKKLKELEKSVSQYQSQLTRMEKENASIRKHMEDLRKENTDLGEKIFVEKGDHSKLLKDRDDLKIDVEELETEVMQLRELLKKTEEHGLEKLSIDSEQVNTMFHTLVLAESEVNQLSDAVLGMRKTFEMILPQIKEGEHKKKLVVVAEMMEDLGRKCNAVTDILKDGIGVDEIPEHNVKSEKSQLLEVVQKEKVTLQKKYDEAEDEMKRLRKDLSDLQDKCKKLEKEDADAKAPVNPIELNYKTKLESLNSKIETLASKHKIQIQKKPMTSFQATSKVISEEIEDQLSLLDEKISAVGQVLQSQEPKHSAVGHSEDESESDDSEFYSESEEESEEGTESDEDTKDESCMTDVSDNSQLIFKLKEMKQQLELTNSKLKDVTLDMSDMSEASGKGNGTESLETEGDLRKTLINCGDKIDSLTRRLSEEVRRGKREPPKFSDNTWAFQECVHKFRERMAELTVLVHKHEELSAKEVKVIQQKFNGLREYVEHMDNLIESDWEIAGKLAKQESKFQHLLARKEKAARKSTLKYEDKLHLYGDRLAFEAMILVQMAVLVQRQQSGSIYKDTLLREIHDVNLQILELQRRVDSTDMSQSLNDADKDIVSSYAALLAERIVLEGQIASCAIMPDNEMLANAEILSALQVSDSPAVLATEIFIRSQLDSSLGQQLKKFAENMDQFSNHILTKAVMQGEITHALQQVKKKFYSQCGNTNDLPLLVTKERKFAFEQLESRRNKILDIVNEYEPMAMTILIQLIEIEKGPGSPTVGVVCDKISSLVLKQVEEFNKALNTSDSVEQAKLQSIVDHIYAEMEDVVAIFKEEYECYVQTASPDIDHKVLRYSIDSVVEDLAGITVQKAVLEGAFSVVANLYSQSPDVSEAQFFEKIEGEELQDFVQSLGQILLTEAENKQALAADLRKRGFDRETLSGASSRIADLVGVIPDLEAYPQMIDAYTATLVREAMCQAQLTYTTYKLKLQYHGELRDIKLKLEAGQTVELPSEITKETASDIQASLITFEEILENKYQDESAVMELLESEIKQLGSVSPDQFETQLKKLEKTFQQELSNSKERQNVHIDVLRQEINTVVQRVEKFLEEYEKQKTGLIADYEDRIATLQDEFDILRIDHEQELEQVKQDIMTAVSAIKANEETLESGNPEQEQLLQIQLDAQREEFRRFLEEVLQKIQMADVSDLKERLEAQLRQLQISPEQTLQQEMPLPITQQPVGTSTPNIKDSSHVSEGDESLLKEMERSEDIVVLEMSPHKQELEQLKREKEKALADEMRTTKAALDAMRKAYEVDLEQEKERYRHALKTMFTDDYVQEIRHRHEQEVGRLREELKQVKMHYESKTEDYKLLEDRLERTKVDYQQHINQLHSSNEHLTEMLNSEIEKLKQFISSRTTGTVTGSSTIEEELYDAQIMVRVKDTELQKLRNQVKNLENSVERSVEEQRYTMTQYLQQLKKNQELKQKLESESFPQREMKDCSQDDDRGVRALRRAPSFHHRARSPSPEGPSPRKEAEGHLSRDSYRRRHLQPKDLKRSKSSPSIPYVFDGKLGAGGMVLAGSEKTGRDSSGKSSKSSRGSKS</sequence>
<feature type="region of interest" description="Disordered" evidence="2">
    <location>
        <begin position="653"/>
        <end position="685"/>
    </location>
</feature>
<feature type="region of interest" description="Disordered" evidence="2">
    <location>
        <begin position="309"/>
        <end position="358"/>
    </location>
</feature>
<evidence type="ECO:0000313" key="4">
    <source>
        <dbReference type="EMBL" id="KAL3876264.1"/>
    </source>
</evidence>
<feature type="coiled-coil region" evidence="1">
    <location>
        <begin position="2538"/>
        <end position="2590"/>
    </location>
</feature>
<feature type="compositionally biased region" description="Polar residues" evidence="2">
    <location>
        <begin position="564"/>
        <end position="573"/>
    </location>
</feature>
<gene>
    <name evidence="4" type="ORF">ACJMK2_034131</name>
</gene>
<comment type="caution">
    <text evidence="4">The sequence shown here is derived from an EMBL/GenBank/DDBJ whole genome shotgun (WGS) entry which is preliminary data.</text>
</comment>
<organism evidence="4 5">
    <name type="scientific">Sinanodonta woodiana</name>
    <name type="common">Chinese pond mussel</name>
    <name type="synonym">Anodonta woodiana</name>
    <dbReference type="NCBI Taxonomy" id="1069815"/>
    <lineage>
        <taxon>Eukaryota</taxon>
        <taxon>Metazoa</taxon>
        <taxon>Spiralia</taxon>
        <taxon>Lophotrochozoa</taxon>
        <taxon>Mollusca</taxon>
        <taxon>Bivalvia</taxon>
        <taxon>Autobranchia</taxon>
        <taxon>Heteroconchia</taxon>
        <taxon>Palaeoheterodonta</taxon>
        <taxon>Unionida</taxon>
        <taxon>Unionoidea</taxon>
        <taxon>Unionidae</taxon>
        <taxon>Unioninae</taxon>
        <taxon>Sinanodonta</taxon>
    </lineage>
</organism>
<dbReference type="SUPFAM" id="SSF50729">
    <property type="entry name" value="PH domain-like"/>
    <property type="match status" value="2"/>
</dbReference>
<protein>
    <recommendedName>
        <fullName evidence="3">PH domain-containing protein</fullName>
    </recommendedName>
</protein>
<dbReference type="InterPro" id="IPR011993">
    <property type="entry name" value="PH-like_dom_sf"/>
</dbReference>
<evidence type="ECO:0000256" key="1">
    <source>
        <dbReference type="SAM" id="Coils"/>
    </source>
</evidence>
<dbReference type="PROSITE" id="PS50003">
    <property type="entry name" value="PH_DOMAIN"/>
    <property type="match status" value="2"/>
</dbReference>
<feature type="coiled-coil region" evidence="1">
    <location>
        <begin position="1310"/>
        <end position="1351"/>
    </location>
</feature>
<feature type="compositionally biased region" description="Acidic residues" evidence="2">
    <location>
        <begin position="1440"/>
        <end position="1468"/>
    </location>
</feature>
<feature type="compositionally biased region" description="Low complexity" evidence="2">
    <location>
        <begin position="402"/>
        <end position="412"/>
    </location>
</feature>
<feature type="domain" description="PH" evidence="3">
    <location>
        <begin position="453"/>
        <end position="550"/>
    </location>
</feature>
<feature type="compositionally biased region" description="Basic and acidic residues" evidence="2">
    <location>
        <begin position="335"/>
        <end position="358"/>
    </location>
</feature>
<feature type="region of interest" description="Disordered" evidence="2">
    <location>
        <begin position="222"/>
        <end position="247"/>
    </location>
</feature>
<keyword evidence="5" id="KW-1185">Reference proteome</keyword>
<dbReference type="PANTHER" id="PTHR17271:SF1">
    <property type="entry name" value="PROTEIN OUTSPREAD"/>
    <property type="match status" value="1"/>
</dbReference>
<dbReference type="SMART" id="SM00233">
    <property type="entry name" value="PH"/>
    <property type="match status" value="2"/>
</dbReference>
<feature type="compositionally biased region" description="Basic and acidic residues" evidence="2">
    <location>
        <begin position="596"/>
        <end position="606"/>
    </location>
</feature>
<feature type="region of interest" description="Disordered" evidence="2">
    <location>
        <begin position="562"/>
        <end position="621"/>
    </location>
</feature>
<feature type="region of interest" description="Disordered" evidence="2">
    <location>
        <begin position="2613"/>
        <end position="2701"/>
    </location>
</feature>
<feature type="region of interest" description="Disordered" evidence="2">
    <location>
        <begin position="699"/>
        <end position="790"/>
    </location>
</feature>
<feature type="compositionally biased region" description="Polar residues" evidence="2">
    <location>
        <begin position="701"/>
        <end position="710"/>
    </location>
</feature>
<feature type="region of interest" description="Disordered" evidence="2">
    <location>
        <begin position="1424"/>
        <end position="1475"/>
    </location>
</feature>